<feature type="non-terminal residue" evidence="1">
    <location>
        <position position="1"/>
    </location>
</feature>
<evidence type="ECO:0000313" key="2">
    <source>
        <dbReference type="Proteomes" id="UP001153148"/>
    </source>
</evidence>
<organism evidence="1 2">
    <name type="scientific">Timema podura</name>
    <name type="common">Walking stick</name>
    <dbReference type="NCBI Taxonomy" id="61482"/>
    <lineage>
        <taxon>Eukaryota</taxon>
        <taxon>Metazoa</taxon>
        <taxon>Ecdysozoa</taxon>
        <taxon>Arthropoda</taxon>
        <taxon>Hexapoda</taxon>
        <taxon>Insecta</taxon>
        <taxon>Pterygota</taxon>
        <taxon>Neoptera</taxon>
        <taxon>Polyneoptera</taxon>
        <taxon>Phasmatodea</taxon>
        <taxon>Timematodea</taxon>
        <taxon>Timematoidea</taxon>
        <taxon>Timematidae</taxon>
        <taxon>Timema</taxon>
    </lineage>
</organism>
<reference evidence="1" key="1">
    <citation type="submission" date="2021-03" db="EMBL/GenBank/DDBJ databases">
        <authorList>
            <person name="Tran Van P."/>
        </authorList>
    </citation>
    <scope>NUCLEOTIDE SEQUENCE</scope>
</reference>
<evidence type="ECO:0000313" key="1">
    <source>
        <dbReference type="EMBL" id="CAG2064734.1"/>
    </source>
</evidence>
<sequence length="172" mass="19521">RGFKGEIQPFEAKKFSITIVVVILRDFTRKLNPSIAMPVAPVPEIDDTEENDRTKFQDQLMTIGVVGRHVPGHSLTILCKLLEERTRRLYGQLQRLHSQAMNISDNSILDCLFEDIHWLVLIAGAPTLETTPVIINIGWSYISLKITRVVTITTVLASNSLKDHDNNIKYLR</sequence>
<comment type="caution">
    <text evidence="1">The sequence shown here is derived from an EMBL/GenBank/DDBJ whole genome shotgun (WGS) entry which is preliminary data.</text>
</comment>
<accession>A0ABN7PF10</accession>
<keyword evidence="2" id="KW-1185">Reference proteome</keyword>
<gene>
    <name evidence="1" type="ORF">TPAB3V08_LOCUS11678</name>
</gene>
<proteinExistence type="predicted"/>
<dbReference type="Proteomes" id="UP001153148">
    <property type="component" value="Unassembled WGS sequence"/>
</dbReference>
<name>A0ABN7PF10_TIMPD</name>
<dbReference type="EMBL" id="CAJPIN010036467">
    <property type="protein sequence ID" value="CAG2064734.1"/>
    <property type="molecule type" value="Genomic_DNA"/>
</dbReference>
<protein>
    <submittedName>
        <fullName evidence="1">Uncharacterized protein</fullName>
    </submittedName>
</protein>